<dbReference type="EMBL" id="KF740664">
    <property type="protein sequence ID" value="AHH01751.1"/>
    <property type="molecule type" value="Genomic_DNA"/>
</dbReference>
<dbReference type="GeneID" id="18266212"/>
<evidence type="ECO:0000313" key="1">
    <source>
        <dbReference type="EMBL" id="AHH01751.1"/>
    </source>
</evidence>
<protein>
    <submittedName>
        <fullName evidence="1">Uncharacterized protein</fullName>
    </submittedName>
</protein>
<proteinExistence type="predicted"/>
<reference evidence="1 2" key="1">
    <citation type="journal article" date="2014" name="Proc. Natl. Acad. Sci. U.S.A.">
        <title>Thirty-thousand-year-old distant relative of giant icosahedral DNA viruses with a pandoravirus morphology.</title>
        <authorList>
            <person name="Legendre M."/>
            <person name="Bartoli J."/>
            <person name="Shmakova L."/>
            <person name="Jeudy S."/>
            <person name="Labadie K."/>
            <person name="Adrait A."/>
            <person name="Lescot M."/>
            <person name="Poirot O."/>
            <person name="Bertaux L."/>
            <person name="Bruley C."/>
            <person name="Coute Y."/>
            <person name="Rivkina E."/>
            <person name="Abergel C."/>
            <person name="Claverie J.M."/>
        </authorList>
    </citation>
    <scope>NUCLEOTIDE SEQUENCE [LARGE SCALE GENOMIC DNA]</scope>
    <source>
        <strain evidence="1">P1084-T</strain>
    </source>
</reference>
<name>W5S4V6_9VIRU</name>
<evidence type="ECO:0000313" key="2">
    <source>
        <dbReference type="Proteomes" id="UP000202176"/>
    </source>
</evidence>
<gene>
    <name evidence="1" type="ORF">pv_184</name>
</gene>
<dbReference type="RefSeq" id="YP_009001086.1">
    <property type="nucleotide sequence ID" value="NC_023423.1"/>
</dbReference>
<accession>W5S4V6</accession>
<keyword evidence="2" id="KW-1185">Reference proteome</keyword>
<sequence>MELKRKLYQETKEQIQDFEKRLIFLKKFEESFTLDIPLTLAICESGWKVKVGFPVAKENFDEWEQPEDITQWLLSKIPEFLAPLIEKFEVRPQTCYSNFPLYSPNRLGKEIPGVCFKLNGNHKRCYFQTLKTCDGIDVGFVNLTQYLNDCFRQILKGV</sequence>
<organism evidence="1 2">
    <name type="scientific">Pithovirus sibericum</name>
    <dbReference type="NCBI Taxonomy" id="1450746"/>
    <lineage>
        <taxon>Viruses</taxon>
        <taxon>Pithoviruses</taxon>
        <taxon>Orthopithovirinae</taxon>
        <taxon>Alphapithovirus</taxon>
        <taxon>Alphapithovirus sibericum</taxon>
    </lineage>
</organism>
<dbReference type="KEGG" id="vg:18266212"/>
<dbReference type="Proteomes" id="UP000202176">
    <property type="component" value="Segment"/>
</dbReference>